<evidence type="ECO:0000256" key="8">
    <source>
        <dbReference type="ARBA" id="ARBA00023163"/>
    </source>
</evidence>
<dbReference type="EMBL" id="JAULJE010000005">
    <property type="protein sequence ID" value="KAK1342705.1"/>
    <property type="molecule type" value="Genomic_DNA"/>
</dbReference>
<dbReference type="GO" id="GO:0005634">
    <property type="term" value="C:nucleus"/>
    <property type="evidence" value="ECO:0007669"/>
    <property type="project" value="UniProtKB-SubCell"/>
</dbReference>
<dbReference type="InterPro" id="IPR036051">
    <property type="entry name" value="KRAB_dom_sf"/>
</dbReference>
<evidence type="ECO:0000256" key="7">
    <source>
        <dbReference type="ARBA" id="ARBA00023125"/>
    </source>
</evidence>
<keyword evidence="7" id="KW-0238">DNA-binding</keyword>
<dbReference type="GO" id="GO:0006355">
    <property type="term" value="P:regulation of DNA-templated transcription"/>
    <property type="evidence" value="ECO:0007669"/>
    <property type="project" value="InterPro"/>
</dbReference>
<evidence type="ECO:0008006" key="15">
    <source>
        <dbReference type="Google" id="ProtNLM"/>
    </source>
</evidence>
<name>A0AA40LR81_CNENI</name>
<evidence type="ECO:0000256" key="6">
    <source>
        <dbReference type="ARBA" id="ARBA00022833"/>
    </source>
</evidence>
<reference evidence="13" key="1">
    <citation type="submission" date="2023-06" db="EMBL/GenBank/DDBJ databases">
        <title>Reference genome for the Northern bat (Eptesicus nilssonii), a most northern bat species.</title>
        <authorList>
            <person name="Laine V.N."/>
            <person name="Pulliainen A.T."/>
            <person name="Lilley T.M."/>
        </authorList>
    </citation>
    <scope>NUCLEOTIDE SEQUENCE</scope>
    <source>
        <strain evidence="13">BLF_Eptnil</strain>
        <tissue evidence="13">Kidney</tissue>
    </source>
</reference>
<dbReference type="InterPro" id="IPR013087">
    <property type="entry name" value="Znf_C2H2_type"/>
</dbReference>
<evidence type="ECO:0000313" key="13">
    <source>
        <dbReference type="EMBL" id="KAK1342705.1"/>
    </source>
</evidence>
<dbReference type="PANTHER" id="PTHR23234:SF10">
    <property type="entry name" value="RIKEN CDNA 6720489N17 GENE-RELATED"/>
    <property type="match status" value="1"/>
</dbReference>
<dbReference type="SUPFAM" id="SSF57667">
    <property type="entry name" value="beta-beta-alpha zinc fingers"/>
    <property type="match status" value="4"/>
</dbReference>
<gene>
    <name evidence="13" type="ORF">QTO34_015471</name>
</gene>
<feature type="domain" description="C2H2-type" evidence="11">
    <location>
        <begin position="386"/>
        <end position="413"/>
    </location>
</feature>
<evidence type="ECO:0000256" key="1">
    <source>
        <dbReference type="ARBA" id="ARBA00004123"/>
    </source>
</evidence>
<sequence length="437" mass="50746">MGLLGSLSRQVDILRGVLSAAVEAGEAPATTAVVTSLSLALAEQRSLCGSALTTGDSSCIEHLHPGGVQSRPKAQITRAGRGLRSWQWQQQRCDGASPSPDRQVTSQTDSVAIEDVVVTFTLEEWALLDSSQKKLYRNVMRQTFKNLASIGKKWDDHDIEELYKNQGRKLRNHMAERLCETKEGSQCEDNFNLISEMTLNKKTTAVKRHECSARGKVFTHHSALDRHIRCHTGHKPYECDKYREKPYTFRTCNKTSYHHFFYKHKRNHSVEKSYKRKECGESFRHHQSVHKHEQIHTGEKWYQCKQCGRVFRSHQAFQKHKKIHTEENPYECKQCGKAFNCSSSYQSHEKTHTGEKPYECKACGKAFSYHSSFLLHERTHTGEKHYTCKECGRSFRRYRTLKRHMRLHTGKKLYECKQCGKAFRCFVWFEKHERSHT</sequence>
<dbReference type="GO" id="GO:0003677">
    <property type="term" value="F:DNA binding"/>
    <property type="evidence" value="ECO:0007669"/>
    <property type="project" value="UniProtKB-KW"/>
</dbReference>
<organism evidence="13 14">
    <name type="scientific">Cnephaeus nilssonii</name>
    <name type="common">Northern bat</name>
    <name type="synonym">Eptesicus nilssonii</name>
    <dbReference type="NCBI Taxonomy" id="3371016"/>
    <lineage>
        <taxon>Eukaryota</taxon>
        <taxon>Metazoa</taxon>
        <taxon>Chordata</taxon>
        <taxon>Craniata</taxon>
        <taxon>Vertebrata</taxon>
        <taxon>Euteleostomi</taxon>
        <taxon>Mammalia</taxon>
        <taxon>Eutheria</taxon>
        <taxon>Laurasiatheria</taxon>
        <taxon>Chiroptera</taxon>
        <taxon>Yangochiroptera</taxon>
        <taxon>Vespertilionidae</taxon>
        <taxon>Cnephaeus</taxon>
    </lineage>
</organism>
<dbReference type="PROSITE" id="PS00028">
    <property type="entry name" value="ZINC_FINGER_C2H2_1"/>
    <property type="match status" value="5"/>
</dbReference>
<evidence type="ECO:0000256" key="5">
    <source>
        <dbReference type="ARBA" id="ARBA00022771"/>
    </source>
</evidence>
<dbReference type="PROSITE" id="PS50157">
    <property type="entry name" value="ZINC_FINGER_C2H2_2"/>
    <property type="match status" value="7"/>
</dbReference>
<dbReference type="FunFam" id="3.30.160.60:FF:000184">
    <property type="entry name" value="Zinc finger protein 333"/>
    <property type="match status" value="1"/>
</dbReference>
<accession>A0AA40LR81</accession>
<keyword evidence="4" id="KW-0677">Repeat</keyword>
<evidence type="ECO:0000256" key="4">
    <source>
        <dbReference type="ARBA" id="ARBA00022737"/>
    </source>
</evidence>
<feature type="domain" description="C2H2-type" evidence="11">
    <location>
        <begin position="330"/>
        <end position="357"/>
    </location>
</feature>
<dbReference type="Gene3D" id="6.10.140.140">
    <property type="match status" value="1"/>
</dbReference>
<protein>
    <recommendedName>
        <fullName evidence="15">Zinc finger protein 14</fullName>
    </recommendedName>
</protein>
<dbReference type="CDD" id="cd07765">
    <property type="entry name" value="KRAB_A-box"/>
    <property type="match status" value="1"/>
</dbReference>
<dbReference type="SUPFAM" id="SSF109640">
    <property type="entry name" value="KRAB domain (Kruppel-associated box)"/>
    <property type="match status" value="1"/>
</dbReference>
<evidence type="ECO:0000259" key="12">
    <source>
        <dbReference type="PROSITE" id="PS50805"/>
    </source>
</evidence>
<dbReference type="FunFam" id="3.30.160.60:FF:000690">
    <property type="entry name" value="Zinc finger protein 354C"/>
    <property type="match status" value="1"/>
</dbReference>
<evidence type="ECO:0000313" key="14">
    <source>
        <dbReference type="Proteomes" id="UP001177744"/>
    </source>
</evidence>
<dbReference type="FunFam" id="3.30.160.60:FF:000710">
    <property type="entry name" value="Zinc finger protein 768"/>
    <property type="match status" value="1"/>
</dbReference>
<feature type="domain" description="KRAB" evidence="12">
    <location>
        <begin position="111"/>
        <end position="197"/>
    </location>
</feature>
<keyword evidence="14" id="KW-1185">Reference proteome</keyword>
<keyword evidence="9" id="KW-0539">Nucleus</keyword>
<dbReference type="InterPro" id="IPR036236">
    <property type="entry name" value="Znf_C2H2_sf"/>
</dbReference>
<dbReference type="InterPro" id="IPR001909">
    <property type="entry name" value="KRAB"/>
</dbReference>
<dbReference type="GO" id="GO:0008270">
    <property type="term" value="F:zinc ion binding"/>
    <property type="evidence" value="ECO:0007669"/>
    <property type="project" value="UniProtKB-KW"/>
</dbReference>
<evidence type="ECO:0000256" key="3">
    <source>
        <dbReference type="ARBA" id="ARBA00022723"/>
    </source>
</evidence>
<keyword evidence="6" id="KW-0862">Zinc</keyword>
<dbReference type="PROSITE" id="PS50805">
    <property type="entry name" value="KRAB"/>
    <property type="match status" value="1"/>
</dbReference>
<dbReference type="FunFam" id="3.30.160.60:FF:001933">
    <property type="entry name" value="Zinc finger protein 870"/>
    <property type="match status" value="1"/>
</dbReference>
<dbReference type="InterPro" id="IPR050758">
    <property type="entry name" value="Znf_C2H2-type"/>
</dbReference>
<feature type="domain" description="C2H2-type" evidence="11">
    <location>
        <begin position="358"/>
        <end position="385"/>
    </location>
</feature>
<keyword evidence="8" id="KW-0804">Transcription</keyword>
<evidence type="ECO:0000256" key="9">
    <source>
        <dbReference type="ARBA" id="ARBA00023242"/>
    </source>
</evidence>
<proteinExistence type="inferred from homology"/>
<evidence type="ECO:0000259" key="11">
    <source>
        <dbReference type="PROSITE" id="PS50157"/>
    </source>
</evidence>
<comment type="similarity">
    <text evidence="2">Belongs to the krueppel C2H2-type zinc-finger protein family.</text>
</comment>
<feature type="domain" description="C2H2-type" evidence="11">
    <location>
        <begin position="209"/>
        <end position="236"/>
    </location>
</feature>
<evidence type="ECO:0000256" key="2">
    <source>
        <dbReference type="ARBA" id="ARBA00006991"/>
    </source>
</evidence>
<dbReference type="Gene3D" id="3.30.160.60">
    <property type="entry name" value="Classic Zinc Finger"/>
    <property type="match status" value="7"/>
</dbReference>
<feature type="domain" description="C2H2-type" evidence="11">
    <location>
        <begin position="274"/>
        <end position="301"/>
    </location>
</feature>
<dbReference type="SMART" id="SM00349">
    <property type="entry name" value="KRAB"/>
    <property type="match status" value="1"/>
</dbReference>
<dbReference type="Proteomes" id="UP001177744">
    <property type="component" value="Unassembled WGS sequence"/>
</dbReference>
<dbReference type="Pfam" id="PF00096">
    <property type="entry name" value="zf-C2H2"/>
    <property type="match status" value="3"/>
</dbReference>
<dbReference type="Pfam" id="PF01352">
    <property type="entry name" value="KRAB"/>
    <property type="match status" value="1"/>
</dbReference>
<feature type="domain" description="C2H2-type" evidence="11">
    <location>
        <begin position="414"/>
        <end position="437"/>
    </location>
</feature>
<keyword evidence="3" id="KW-0479">Metal-binding</keyword>
<comment type="caution">
    <text evidence="13">The sequence shown here is derived from an EMBL/GenBank/DDBJ whole genome shotgun (WGS) entry which is preliminary data.</text>
</comment>
<dbReference type="SMART" id="SM00355">
    <property type="entry name" value="ZnF_C2H2"/>
    <property type="match status" value="7"/>
</dbReference>
<feature type="domain" description="C2H2-type" evidence="11">
    <location>
        <begin position="302"/>
        <end position="329"/>
    </location>
</feature>
<comment type="subcellular location">
    <subcellularLocation>
        <location evidence="1">Nucleus</location>
    </subcellularLocation>
</comment>
<dbReference type="FunFam" id="3.30.160.60:FF:002343">
    <property type="entry name" value="Zinc finger protein 33A"/>
    <property type="match status" value="2"/>
</dbReference>
<dbReference type="PANTHER" id="PTHR23234">
    <property type="entry name" value="ZNF44 PROTEIN"/>
    <property type="match status" value="1"/>
</dbReference>
<keyword evidence="5 10" id="KW-0863">Zinc-finger</keyword>
<dbReference type="AlphaFoldDB" id="A0AA40LR81"/>
<evidence type="ECO:0000256" key="10">
    <source>
        <dbReference type="PROSITE-ProRule" id="PRU00042"/>
    </source>
</evidence>